<dbReference type="AlphaFoldDB" id="A0A7I8W8X1"/>
<name>A0A7I8W8X1_9ANNE</name>
<evidence type="ECO:0000256" key="1">
    <source>
        <dbReference type="SAM" id="SignalP"/>
    </source>
</evidence>
<gene>
    <name evidence="2" type="ORF">DGYR_LOCUS12092</name>
</gene>
<dbReference type="Gene3D" id="3.40.50.300">
    <property type="entry name" value="P-loop containing nucleotide triphosphate hydrolases"/>
    <property type="match status" value="1"/>
</dbReference>
<keyword evidence="1" id="KW-0732">Signal</keyword>
<organism evidence="2 3">
    <name type="scientific">Dimorphilus gyrociliatus</name>
    <dbReference type="NCBI Taxonomy" id="2664684"/>
    <lineage>
        <taxon>Eukaryota</taxon>
        <taxon>Metazoa</taxon>
        <taxon>Spiralia</taxon>
        <taxon>Lophotrochozoa</taxon>
        <taxon>Annelida</taxon>
        <taxon>Polychaeta</taxon>
        <taxon>Polychaeta incertae sedis</taxon>
        <taxon>Dinophilidae</taxon>
        <taxon>Dimorphilus</taxon>
    </lineage>
</organism>
<evidence type="ECO:0000313" key="3">
    <source>
        <dbReference type="Proteomes" id="UP000549394"/>
    </source>
</evidence>
<dbReference type="Pfam" id="PF13469">
    <property type="entry name" value="Sulfotransfer_3"/>
    <property type="match status" value="1"/>
</dbReference>
<proteinExistence type="predicted"/>
<comment type="caution">
    <text evidence="2">The sequence shown here is derived from an EMBL/GenBank/DDBJ whole genome shotgun (WGS) entry which is preliminary data.</text>
</comment>
<feature type="signal peptide" evidence="1">
    <location>
        <begin position="1"/>
        <end position="20"/>
    </location>
</feature>
<dbReference type="EMBL" id="CAJFCJ010000021">
    <property type="protein sequence ID" value="CAD5124567.1"/>
    <property type="molecule type" value="Genomic_DNA"/>
</dbReference>
<sequence>MNILLRFLILSLKFIVDLIGDIFHAFGLKVSLLSYDSLVRSLSKPAKTELMKAVYVQDNLKMFTKYFTAGNRVPLSAQFFFKIWATNLLEMRVRINRCLKEDPSIYRVPFRRPVFFVTLWRTGSTHLHHLMSQDKKWRCPELWELEDCAPPPGGFDDERRIKKSALKWDITSVLMGWNDINKVHKFNARNPEDLLILYHTDFAMVQTALMHEYVEGVYMDFVCNPKESLQNIYDRNLKTRLQMICRNSDMERRRLLTMIHTFPVHMESLLETFPDAQIITLHRDPANQIKSACELIKVNTQSTKRIFASDNVGYGRRVFKAVLRDTKRMIKWREDPKLQAKDFERFIDVQFKDLIEDPIGTVEYIYKKLDMTLDQEAKVNMLNFLNDHTKSTKNTKVSKLFDYGLTEDYVRDSLKYYIDYFNVKL</sequence>
<reference evidence="2 3" key="1">
    <citation type="submission" date="2020-08" db="EMBL/GenBank/DDBJ databases">
        <authorList>
            <person name="Hejnol A."/>
        </authorList>
    </citation>
    <scope>NUCLEOTIDE SEQUENCE [LARGE SCALE GENOMIC DNA]</scope>
</reference>
<keyword evidence="3" id="KW-1185">Reference proteome</keyword>
<dbReference type="PANTHER" id="PTHR36451:SF1">
    <property type="entry name" value="OMEGA-HYDROXY-BETA-DIHYDROMENAQUINONE-9 SULFOTRANSFERASE STF3"/>
    <property type="match status" value="1"/>
</dbReference>
<protein>
    <submittedName>
        <fullName evidence="2">DgyrCDS12841</fullName>
    </submittedName>
</protein>
<accession>A0A7I8W8X1</accession>
<dbReference type="SUPFAM" id="SSF52540">
    <property type="entry name" value="P-loop containing nucleoside triphosphate hydrolases"/>
    <property type="match status" value="1"/>
</dbReference>
<dbReference type="InterPro" id="IPR052736">
    <property type="entry name" value="Stf3_sulfotransferase"/>
</dbReference>
<dbReference type="InterPro" id="IPR027417">
    <property type="entry name" value="P-loop_NTPase"/>
</dbReference>
<feature type="chain" id="PRO_5029501846" evidence="1">
    <location>
        <begin position="21"/>
        <end position="425"/>
    </location>
</feature>
<dbReference type="PANTHER" id="PTHR36451">
    <property type="entry name" value="PAPS-DEPENDENT SULFOTRANSFERASE STF3"/>
    <property type="match status" value="1"/>
</dbReference>
<dbReference type="Proteomes" id="UP000549394">
    <property type="component" value="Unassembled WGS sequence"/>
</dbReference>
<evidence type="ECO:0000313" key="2">
    <source>
        <dbReference type="EMBL" id="CAD5124567.1"/>
    </source>
</evidence>
<dbReference type="OrthoDB" id="9988765at2759"/>